<organism evidence="1 2">
    <name type="scientific">Violaceomyces palustris</name>
    <dbReference type="NCBI Taxonomy" id="1673888"/>
    <lineage>
        <taxon>Eukaryota</taxon>
        <taxon>Fungi</taxon>
        <taxon>Dikarya</taxon>
        <taxon>Basidiomycota</taxon>
        <taxon>Ustilaginomycotina</taxon>
        <taxon>Ustilaginomycetes</taxon>
        <taxon>Violaceomycetales</taxon>
        <taxon>Violaceomycetaceae</taxon>
        <taxon>Violaceomyces</taxon>
    </lineage>
</organism>
<protein>
    <submittedName>
        <fullName evidence="1">DUF537-domain-containing protein</fullName>
    </submittedName>
</protein>
<feature type="non-terminal residue" evidence="1">
    <location>
        <position position="1"/>
    </location>
</feature>
<accession>A0ACD0P0M9</accession>
<sequence length="753" mass="80735">RDRTQDHPDPVAVFWDVDNCSPPTGSSGRAVAQAIRSSLQNLELGPIVSFKAYLELSSETHAPNAAQVQLRSELQGSGVSLIDTPKSGRKDVADKMMITDLLAYAIDQPAPATIVLISGDRDFAYPLGLLRNRGYKIVLITPPIGAVPILEASANYILTWRQDVLGVERASNGRLYSSAGGNGGGGVATPSKNPSSTLAHRAPSSWTPSSSNSAVSRKPSMQGREAFDPLIALLEQLKMEGNSKPLRASVASKLVALDRNVFIRAGATRWGEYAAVAQAAEIIELGSSGAPGTEWVSLRSIEQPPLPPTKSRGAHQLNESNSSAFPPTSSSSSSSTSSTSSSSSPAPGETNASNFSNNNATSSIKSASMKAFLPLIEIVKEQRSQGNPRPLCSYVGTQLSIMARQGLVDAYGLAGVNNWKEYIGMAERNGVARSVPSETEGVYAVELNPSYFNVQTHQIVPSTGRMLDTATTPTPLPSSSSSSSSPTKRGLFGFGSSSSNKKSPSLTDAYSQLSQILTDQKREGRNYSTDPFLQSILASQYRSVNVVGGGVSFNFKNSEQFNSFLDQASKDGVITIEPGFKPNVRHIRLDPNLVVQGKVPQANKMDEGEAQGRREEMHPTTPKANKRSMGLKTLFGGGSSNLHLASPSNNNKEPQTSTKLETRLERYLEEHVEDESDRKRFLPLLDTLVQLRYRENLPSPTKSKVKSEMIRRIQKEGPGGVGAQFQKLGARGFSDLVSQAREKGLVVVGGGEG</sequence>
<dbReference type="EMBL" id="KZ819830">
    <property type="protein sequence ID" value="PWN51611.1"/>
    <property type="molecule type" value="Genomic_DNA"/>
</dbReference>
<dbReference type="Proteomes" id="UP000245626">
    <property type="component" value="Unassembled WGS sequence"/>
</dbReference>
<gene>
    <name evidence="1" type="ORF">IE53DRAFT_297159</name>
</gene>
<feature type="non-terminal residue" evidence="1">
    <location>
        <position position="753"/>
    </location>
</feature>
<name>A0ACD0P0M9_9BASI</name>
<evidence type="ECO:0000313" key="1">
    <source>
        <dbReference type="EMBL" id="PWN51611.1"/>
    </source>
</evidence>
<evidence type="ECO:0000313" key="2">
    <source>
        <dbReference type="Proteomes" id="UP000245626"/>
    </source>
</evidence>
<keyword evidence="2" id="KW-1185">Reference proteome</keyword>
<reference evidence="1 2" key="1">
    <citation type="journal article" date="2018" name="Mol. Biol. Evol.">
        <title>Broad Genomic Sampling Reveals a Smut Pathogenic Ancestry of the Fungal Clade Ustilaginomycotina.</title>
        <authorList>
            <person name="Kijpornyongpan T."/>
            <person name="Mondo S.J."/>
            <person name="Barry K."/>
            <person name="Sandor L."/>
            <person name="Lee J."/>
            <person name="Lipzen A."/>
            <person name="Pangilinan J."/>
            <person name="LaButti K."/>
            <person name="Hainaut M."/>
            <person name="Henrissat B."/>
            <person name="Grigoriev I.V."/>
            <person name="Spatafora J.W."/>
            <person name="Aime M.C."/>
        </authorList>
    </citation>
    <scope>NUCLEOTIDE SEQUENCE [LARGE SCALE GENOMIC DNA]</scope>
    <source>
        <strain evidence="1 2">SA 807</strain>
    </source>
</reference>
<proteinExistence type="predicted"/>